<dbReference type="EMBL" id="WIUZ02000002">
    <property type="protein sequence ID" value="KAF9790746.1"/>
    <property type="molecule type" value="Genomic_DNA"/>
</dbReference>
<dbReference type="PANTHER" id="PTHR45918">
    <property type="entry name" value="ALPHA-1,3/1,6-MANNOSYLTRANSFERASE ALG2"/>
    <property type="match status" value="1"/>
</dbReference>
<reference evidence="3" key="2">
    <citation type="submission" date="2020-11" db="EMBL/GenBank/DDBJ databases">
        <authorList>
            <consortium name="DOE Joint Genome Institute"/>
            <person name="Kuo A."/>
            <person name="Miyauchi S."/>
            <person name="Kiss E."/>
            <person name="Drula E."/>
            <person name="Kohler A."/>
            <person name="Sanchez-Garcia M."/>
            <person name="Andreopoulos B."/>
            <person name="Barry K.W."/>
            <person name="Bonito G."/>
            <person name="Buee M."/>
            <person name="Carver A."/>
            <person name="Chen C."/>
            <person name="Cichocki N."/>
            <person name="Clum A."/>
            <person name="Culley D."/>
            <person name="Crous P.W."/>
            <person name="Fauchery L."/>
            <person name="Girlanda M."/>
            <person name="Hayes R."/>
            <person name="Keri Z."/>
            <person name="Labutti K."/>
            <person name="Lipzen A."/>
            <person name="Lombard V."/>
            <person name="Magnuson J."/>
            <person name="Maillard F."/>
            <person name="Morin E."/>
            <person name="Murat C."/>
            <person name="Nolan M."/>
            <person name="Ohm R."/>
            <person name="Pangilinan J."/>
            <person name="Pereira M."/>
            <person name="Perotto S."/>
            <person name="Peter M."/>
            <person name="Riley R."/>
            <person name="Sitrit Y."/>
            <person name="Stielow B."/>
            <person name="Szollosi G."/>
            <person name="Zifcakova L."/>
            <person name="Stursova M."/>
            <person name="Spatafora J.W."/>
            <person name="Tedersoo L."/>
            <person name="Vaario L.-M."/>
            <person name="Yamada A."/>
            <person name="Yan M."/>
            <person name="Wang P."/>
            <person name="Xu J."/>
            <person name="Bruns T."/>
            <person name="Baldrian P."/>
            <person name="Vilgalys R."/>
            <person name="Henrissat B."/>
            <person name="Grigoriev I.V."/>
            <person name="Hibbett D."/>
            <person name="Nagy L.G."/>
            <person name="Martin F.M."/>
        </authorList>
    </citation>
    <scope>NUCLEOTIDE SEQUENCE</scope>
    <source>
        <strain evidence="3">UH-Tt-Lm1</strain>
    </source>
</reference>
<evidence type="ECO:0000256" key="2">
    <source>
        <dbReference type="SAM" id="Phobius"/>
    </source>
</evidence>
<dbReference type="GO" id="GO:0004378">
    <property type="term" value="F:GDP-Man:Man(1)GlcNAc(2)-PP-Dol alpha-1,3-mannosyltransferase activity"/>
    <property type="evidence" value="ECO:0007669"/>
    <property type="project" value="InterPro"/>
</dbReference>
<keyword evidence="2" id="KW-0812">Transmembrane</keyword>
<accession>A0A9P6LB34</accession>
<dbReference type="Gene3D" id="3.40.50.2000">
    <property type="entry name" value="Glycogen Phosphorylase B"/>
    <property type="match status" value="1"/>
</dbReference>
<organism evidence="3 4">
    <name type="scientific">Thelephora terrestris</name>
    <dbReference type="NCBI Taxonomy" id="56493"/>
    <lineage>
        <taxon>Eukaryota</taxon>
        <taxon>Fungi</taxon>
        <taxon>Dikarya</taxon>
        <taxon>Basidiomycota</taxon>
        <taxon>Agaricomycotina</taxon>
        <taxon>Agaricomycetes</taxon>
        <taxon>Thelephorales</taxon>
        <taxon>Thelephoraceae</taxon>
        <taxon>Thelephora</taxon>
    </lineage>
</organism>
<comment type="caution">
    <text evidence="3">The sequence shown here is derived from an EMBL/GenBank/DDBJ whole genome shotgun (WGS) entry which is preliminary data.</text>
</comment>
<dbReference type="SUPFAM" id="SSF53756">
    <property type="entry name" value="UDP-Glycosyltransferase/glycogen phosphorylase"/>
    <property type="match status" value="1"/>
</dbReference>
<evidence type="ECO:0000256" key="1">
    <source>
        <dbReference type="ARBA" id="ARBA00022679"/>
    </source>
</evidence>
<gene>
    <name evidence="3" type="ORF">BJ322DRAFT_1104394</name>
</gene>
<dbReference type="PANTHER" id="PTHR45918:SF1">
    <property type="entry name" value="ALPHA-1,3_1,6-MANNOSYLTRANSFERASE ALG2"/>
    <property type="match status" value="1"/>
</dbReference>
<protein>
    <submittedName>
        <fullName evidence="3">Uncharacterized protein</fullName>
    </submittedName>
</protein>
<dbReference type="InterPro" id="IPR027054">
    <property type="entry name" value="ALG2"/>
</dbReference>
<dbReference type="OrthoDB" id="448893at2759"/>
<keyword evidence="4" id="KW-1185">Reference proteome</keyword>
<keyword evidence="2" id="KW-0472">Membrane</keyword>
<dbReference type="Proteomes" id="UP000736335">
    <property type="component" value="Unassembled WGS sequence"/>
</dbReference>
<evidence type="ECO:0000313" key="4">
    <source>
        <dbReference type="Proteomes" id="UP000736335"/>
    </source>
</evidence>
<sequence>MDLLEELTTRQADVILANSLFTVRVFRTYFPSINFSSTVVHPGINISATLIVSPILGLLLLPQLNRNDQGSDCLTFLSLNLFERKKNVALAIQAFAAFKATATVKQNWRLVLAGGYDPRLEDNVSALKTLLEIATTRNLTYHILTPSKKAGTLPPFDKTVTSPM</sequence>
<evidence type="ECO:0000313" key="3">
    <source>
        <dbReference type="EMBL" id="KAF9790746.1"/>
    </source>
</evidence>
<feature type="transmembrane region" description="Helical" evidence="2">
    <location>
        <begin position="39"/>
        <end position="61"/>
    </location>
</feature>
<reference evidence="3" key="1">
    <citation type="journal article" date="2020" name="Nat. Commun.">
        <title>Large-scale genome sequencing of mycorrhizal fungi provides insights into the early evolution of symbiotic traits.</title>
        <authorList>
            <person name="Miyauchi S."/>
            <person name="Kiss E."/>
            <person name="Kuo A."/>
            <person name="Drula E."/>
            <person name="Kohler A."/>
            <person name="Sanchez-Garcia M."/>
            <person name="Morin E."/>
            <person name="Andreopoulos B."/>
            <person name="Barry K.W."/>
            <person name="Bonito G."/>
            <person name="Buee M."/>
            <person name="Carver A."/>
            <person name="Chen C."/>
            <person name="Cichocki N."/>
            <person name="Clum A."/>
            <person name="Culley D."/>
            <person name="Crous P.W."/>
            <person name="Fauchery L."/>
            <person name="Girlanda M."/>
            <person name="Hayes R.D."/>
            <person name="Keri Z."/>
            <person name="LaButti K."/>
            <person name="Lipzen A."/>
            <person name="Lombard V."/>
            <person name="Magnuson J."/>
            <person name="Maillard F."/>
            <person name="Murat C."/>
            <person name="Nolan M."/>
            <person name="Ohm R.A."/>
            <person name="Pangilinan J."/>
            <person name="Pereira M.F."/>
            <person name="Perotto S."/>
            <person name="Peter M."/>
            <person name="Pfister S."/>
            <person name="Riley R."/>
            <person name="Sitrit Y."/>
            <person name="Stielow J.B."/>
            <person name="Szollosi G."/>
            <person name="Zifcakova L."/>
            <person name="Stursova M."/>
            <person name="Spatafora J.W."/>
            <person name="Tedersoo L."/>
            <person name="Vaario L.M."/>
            <person name="Yamada A."/>
            <person name="Yan M."/>
            <person name="Wang P."/>
            <person name="Xu J."/>
            <person name="Bruns T."/>
            <person name="Baldrian P."/>
            <person name="Vilgalys R."/>
            <person name="Dunand C."/>
            <person name="Henrissat B."/>
            <person name="Grigoriev I.V."/>
            <person name="Hibbett D."/>
            <person name="Nagy L.G."/>
            <person name="Martin F.M."/>
        </authorList>
    </citation>
    <scope>NUCLEOTIDE SEQUENCE</scope>
    <source>
        <strain evidence="3">UH-Tt-Lm1</strain>
    </source>
</reference>
<dbReference type="GO" id="GO:0012505">
    <property type="term" value="C:endomembrane system"/>
    <property type="evidence" value="ECO:0007669"/>
    <property type="project" value="TreeGrafter"/>
</dbReference>
<dbReference type="AlphaFoldDB" id="A0A9P6LB34"/>
<keyword evidence="2" id="KW-1133">Transmembrane helix</keyword>
<name>A0A9P6LB34_9AGAM</name>
<keyword evidence="1" id="KW-0808">Transferase</keyword>
<proteinExistence type="predicted"/>